<reference evidence="3" key="1">
    <citation type="submission" date="2024-02" db="EMBL/GenBank/DDBJ databases">
        <authorList>
            <consortium name="ELIXIR-Norway"/>
            <consortium name="Elixir Norway"/>
        </authorList>
    </citation>
    <scope>NUCLEOTIDE SEQUENCE</scope>
</reference>
<feature type="repeat" description="PPR" evidence="2">
    <location>
        <begin position="670"/>
        <end position="704"/>
    </location>
</feature>
<feature type="repeat" description="PPR" evidence="2">
    <location>
        <begin position="568"/>
        <end position="603"/>
    </location>
</feature>
<dbReference type="PROSITE" id="PS51375">
    <property type="entry name" value="PPR"/>
    <property type="match status" value="12"/>
</dbReference>
<dbReference type="Pfam" id="PF01535">
    <property type="entry name" value="PPR"/>
    <property type="match status" value="3"/>
</dbReference>
<feature type="repeat" description="PPR" evidence="2">
    <location>
        <begin position="264"/>
        <end position="298"/>
    </location>
</feature>
<dbReference type="SUPFAM" id="SSF48452">
    <property type="entry name" value="TPR-like"/>
    <property type="match status" value="1"/>
</dbReference>
<evidence type="ECO:0008006" key="5">
    <source>
        <dbReference type="Google" id="ProtNLM"/>
    </source>
</evidence>
<dbReference type="InterPro" id="IPR011990">
    <property type="entry name" value="TPR-like_helical_dom_sf"/>
</dbReference>
<feature type="repeat" description="PPR" evidence="2">
    <location>
        <begin position="872"/>
        <end position="906"/>
    </location>
</feature>
<dbReference type="PANTHER" id="PTHR24015">
    <property type="entry name" value="OS07G0578800 PROTEIN-RELATED"/>
    <property type="match status" value="1"/>
</dbReference>
<evidence type="ECO:0000256" key="1">
    <source>
        <dbReference type="ARBA" id="ARBA00022737"/>
    </source>
</evidence>
<dbReference type="Pfam" id="PF13041">
    <property type="entry name" value="PPR_2"/>
    <property type="match status" value="7"/>
</dbReference>
<feature type="repeat" description="PPR" evidence="2">
    <location>
        <begin position="537"/>
        <end position="567"/>
    </location>
</feature>
<dbReference type="PANTHER" id="PTHR24015:SF548">
    <property type="entry name" value="OS08G0340900 PROTEIN"/>
    <property type="match status" value="1"/>
</dbReference>
<feature type="repeat" description="PPR" evidence="2">
    <location>
        <begin position="467"/>
        <end position="501"/>
    </location>
</feature>
<feature type="repeat" description="PPR" evidence="2">
    <location>
        <begin position="198"/>
        <end position="232"/>
    </location>
</feature>
<feature type="repeat" description="PPR" evidence="2">
    <location>
        <begin position="233"/>
        <end position="263"/>
    </location>
</feature>
<dbReference type="InterPro" id="IPR002885">
    <property type="entry name" value="PPR_rpt"/>
</dbReference>
<dbReference type="InterPro" id="IPR046960">
    <property type="entry name" value="PPR_At4g14850-like_plant"/>
</dbReference>
<evidence type="ECO:0000256" key="2">
    <source>
        <dbReference type="PROSITE-ProRule" id="PRU00708"/>
    </source>
</evidence>
<feature type="repeat" description="PPR" evidence="2">
    <location>
        <begin position="771"/>
        <end position="805"/>
    </location>
</feature>
<dbReference type="NCBIfam" id="TIGR00756">
    <property type="entry name" value="PPR"/>
    <property type="match status" value="9"/>
</dbReference>
<keyword evidence="4" id="KW-1185">Reference proteome</keyword>
<sequence>MCSSSSSIRGLQVFSAAGNSPCCLELLHKRTRGRRRSRVVVLRRSRTTPAVQCSQQEQQFLQSVDSLPAAQWPEETEAGITKRDHLDHYAQQKLVVEKQWREFFSDPSQWWDNRPARVVKKNARFPDFQHKKTLHPLWLNCKHNPRWVQVKLAALAPGSVQLSIDAWNAKLGRYVKSGQCEQAIELFQQMERECMTASTFTFVTVLKACAKLGLLQEGKRIHTQILQKGCESDIFVSTSLVGMYTKCGSLEDACKVFDRMSSHDVVSWTAMISGHVKHGQAQKALELYHQMEEEEAVTPNSVSFVGVLNACADLLAIDEGRRVHEQIIHTGCESNVYVGCSLINMYAKCGSIADAQRVFDGIPARNLVSWNAMIMAYVKCGQDQQALKLYQQMQQEGMQPDAFTFVGVLNACAGIMALKEGRCVHEQIIQSGCESNLFVGCSLVDMYAKCRSLEEAQRVFNRMPRHNVVSWNAMILGHVKSQQAQKALELYKRMQSEGVQPDSVTFVGVLNACASVMALEEGRLAHKQIIQSNCESNVFVVSSLVDMYAKCGSLEDAQNVFNRMPRHNVVSWNAMILGHVKCGQGQEALELYQKMQGEEGVQPDPVTFVGVLNACASILALEDGRHVHEQIIQNGYESNVFVGNALIDMYAKCRSLDDAWKVFNMMSTPDMFAWSAMILGHVKCGQGHKALELYRQMQRVGVEPGTVTFIGALNACASVTALEEGMSIHEQIVQSSCNADVCVSNALLDMYTKCGSPEDALRVFNMMPIQGVVAWNTMILGYVKCGQGQKALELYQEMQQAGVKPCPVTFVGLLNACASVVALEEGRCIHEEIIECGCELSVFVGSSLIDMYAKCGSLEDAQRVFNKMPTRDVFSWTALLGGYAMHGQATEALIHFEEMCNEGVAMDRVAFIALLSACSHGGLVYEGLLYFESMGSVYGISATVEHCACMVDLLGRAGHLHEAEDFINTMSCEPNGSMWMTLLAACRVHCNWEMGERAASQILDLEPGNAPVYGLQPSLLAAGGKCDLKANVQLLRNEKGGVNIQSGPCPKEVNN</sequence>
<dbReference type="Proteomes" id="UP001497512">
    <property type="component" value="Chromosome 4"/>
</dbReference>
<gene>
    <name evidence="3" type="ORF">CSSPTR1EN2_LOCUS17334</name>
</gene>
<dbReference type="Gene3D" id="1.25.40.10">
    <property type="entry name" value="Tetratricopeptide repeat domain"/>
    <property type="match status" value="8"/>
</dbReference>
<accession>A0ABP0ULE7</accession>
<feature type="repeat" description="PPR" evidence="2">
    <location>
        <begin position="366"/>
        <end position="400"/>
    </location>
</feature>
<feature type="repeat" description="PPR" evidence="2">
    <location>
        <begin position="841"/>
        <end position="871"/>
    </location>
</feature>
<evidence type="ECO:0000313" key="4">
    <source>
        <dbReference type="Proteomes" id="UP001497512"/>
    </source>
</evidence>
<evidence type="ECO:0000313" key="3">
    <source>
        <dbReference type="EMBL" id="CAK9224443.1"/>
    </source>
</evidence>
<protein>
    <recommendedName>
        <fullName evidence="5">Pentatricopeptide repeat-containing protein</fullName>
    </recommendedName>
</protein>
<keyword evidence="1" id="KW-0677">Repeat</keyword>
<name>A0ABP0ULE7_9BRYO</name>
<dbReference type="EMBL" id="OZ019896">
    <property type="protein sequence ID" value="CAK9224443.1"/>
    <property type="molecule type" value="Genomic_DNA"/>
</dbReference>
<feature type="repeat" description="PPR" evidence="2">
    <location>
        <begin position="163"/>
        <end position="197"/>
    </location>
</feature>
<proteinExistence type="predicted"/>
<organism evidence="3 4">
    <name type="scientific">Sphagnum troendelagicum</name>
    <dbReference type="NCBI Taxonomy" id="128251"/>
    <lineage>
        <taxon>Eukaryota</taxon>
        <taxon>Viridiplantae</taxon>
        <taxon>Streptophyta</taxon>
        <taxon>Embryophyta</taxon>
        <taxon>Bryophyta</taxon>
        <taxon>Sphagnophytina</taxon>
        <taxon>Sphagnopsida</taxon>
        <taxon>Sphagnales</taxon>
        <taxon>Sphagnaceae</taxon>
        <taxon>Sphagnum</taxon>
    </lineage>
</organism>